<dbReference type="Pfam" id="PF13426">
    <property type="entry name" value="PAS_9"/>
    <property type="match status" value="1"/>
</dbReference>
<dbReference type="Proteomes" id="UP000739411">
    <property type="component" value="Unassembled WGS sequence"/>
</dbReference>
<dbReference type="CDD" id="cd00130">
    <property type="entry name" value="PAS"/>
    <property type="match status" value="2"/>
</dbReference>
<dbReference type="InterPro" id="IPR000700">
    <property type="entry name" value="PAS-assoc_C"/>
</dbReference>
<dbReference type="PROSITE" id="PS50113">
    <property type="entry name" value="PAC"/>
    <property type="match status" value="1"/>
</dbReference>
<dbReference type="PANTHER" id="PTHR44757">
    <property type="entry name" value="DIGUANYLATE CYCLASE DGCP"/>
    <property type="match status" value="1"/>
</dbReference>
<dbReference type="PANTHER" id="PTHR44757:SF2">
    <property type="entry name" value="BIOFILM ARCHITECTURE MAINTENANCE PROTEIN MBAA"/>
    <property type="match status" value="1"/>
</dbReference>
<protein>
    <submittedName>
        <fullName evidence="4">PAS domain S-box protein</fullName>
    </submittedName>
</protein>
<dbReference type="SMART" id="SM00086">
    <property type="entry name" value="PAC"/>
    <property type="match status" value="1"/>
</dbReference>
<keyword evidence="1" id="KW-1133">Transmembrane helix</keyword>
<dbReference type="AlphaFoldDB" id="A0A935MWU1"/>
<organism evidence="4 5">
    <name type="scientific">Candidatus Dechloromonas phosphorivorans</name>
    <dbReference type="NCBI Taxonomy" id="2899244"/>
    <lineage>
        <taxon>Bacteria</taxon>
        <taxon>Pseudomonadati</taxon>
        <taxon>Pseudomonadota</taxon>
        <taxon>Betaproteobacteria</taxon>
        <taxon>Rhodocyclales</taxon>
        <taxon>Azonexaceae</taxon>
        <taxon>Dechloromonas</taxon>
    </lineage>
</organism>
<keyword evidence="1" id="KW-0472">Membrane</keyword>
<dbReference type="InterPro" id="IPR052155">
    <property type="entry name" value="Biofilm_reg_signaling"/>
</dbReference>
<sequence>MIAYRASRTYPFVLVVELDKERALANWQQEAGNTFKIIGAVLLAALALAGLYFVRFERLARKQELDQEQLRIAAIAFESQEGMIITDAKAVVLRVNQAFTTITGYSAGESVGRDMNFLKSGKHSPQFYAAIRSSVESTGAFAGEILNRQKDGTIHPHFLGITAVYGDDCKVSHYVATLTDITTRKSAEESLLTLSRAVEQSPVSIVITDPGGRIEYVNPRFETATGYLLSEIIGETRG</sequence>
<reference evidence="4 5" key="1">
    <citation type="submission" date="2020-10" db="EMBL/GenBank/DDBJ databases">
        <title>Connecting structure to function with the recovery of over 1000 high-quality activated sludge metagenome-assembled genomes encoding full-length rRNA genes using long-read sequencing.</title>
        <authorList>
            <person name="Singleton C.M."/>
            <person name="Petriglieri F."/>
            <person name="Kristensen J.M."/>
            <person name="Kirkegaard R.H."/>
            <person name="Michaelsen T.Y."/>
            <person name="Andersen M.H."/>
            <person name="Karst S.M."/>
            <person name="Dueholm M.S."/>
            <person name="Nielsen P.H."/>
            <person name="Albertsen M."/>
        </authorList>
    </citation>
    <scope>NUCLEOTIDE SEQUENCE [LARGE SCALE GENOMIC DNA]</scope>
    <source>
        <strain evidence="4">EsbW_18-Q3-R4-48_BATAC.463</strain>
    </source>
</reference>
<feature type="transmembrane region" description="Helical" evidence="1">
    <location>
        <begin position="34"/>
        <end position="54"/>
    </location>
</feature>
<accession>A0A935MWU1</accession>
<dbReference type="InterPro" id="IPR035965">
    <property type="entry name" value="PAS-like_dom_sf"/>
</dbReference>
<evidence type="ECO:0000313" key="4">
    <source>
        <dbReference type="EMBL" id="MBK7416282.1"/>
    </source>
</evidence>
<dbReference type="EMBL" id="JADJMS010000037">
    <property type="protein sequence ID" value="MBK7416282.1"/>
    <property type="molecule type" value="Genomic_DNA"/>
</dbReference>
<dbReference type="PROSITE" id="PS50112">
    <property type="entry name" value="PAS"/>
    <property type="match status" value="2"/>
</dbReference>
<dbReference type="NCBIfam" id="TIGR00229">
    <property type="entry name" value="sensory_box"/>
    <property type="match status" value="2"/>
</dbReference>
<feature type="domain" description="PAS" evidence="2">
    <location>
        <begin position="190"/>
        <end position="238"/>
    </location>
</feature>
<evidence type="ECO:0000256" key="1">
    <source>
        <dbReference type="SAM" id="Phobius"/>
    </source>
</evidence>
<name>A0A935MWU1_9RHOO</name>
<dbReference type="SMART" id="SM00091">
    <property type="entry name" value="PAS"/>
    <property type="match status" value="1"/>
</dbReference>
<evidence type="ECO:0000259" key="2">
    <source>
        <dbReference type="PROSITE" id="PS50112"/>
    </source>
</evidence>
<keyword evidence="1" id="KW-0812">Transmembrane</keyword>
<dbReference type="InterPro" id="IPR001610">
    <property type="entry name" value="PAC"/>
</dbReference>
<dbReference type="InterPro" id="IPR000014">
    <property type="entry name" value="PAS"/>
</dbReference>
<comment type="caution">
    <text evidence="4">The sequence shown here is derived from an EMBL/GenBank/DDBJ whole genome shotgun (WGS) entry which is preliminary data.</text>
</comment>
<dbReference type="SUPFAM" id="SSF55785">
    <property type="entry name" value="PYP-like sensor domain (PAS domain)"/>
    <property type="match status" value="2"/>
</dbReference>
<feature type="domain" description="PAC" evidence="3">
    <location>
        <begin position="141"/>
        <end position="193"/>
    </location>
</feature>
<feature type="domain" description="PAS" evidence="2">
    <location>
        <begin position="68"/>
        <end position="115"/>
    </location>
</feature>
<evidence type="ECO:0000259" key="3">
    <source>
        <dbReference type="PROSITE" id="PS50113"/>
    </source>
</evidence>
<dbReference type="Gene3D" id="3.30.450.20">
    <property type="entry name" value="PAS domain"/>
    <property type="match status" value="2"/>
</dbReference>
<evidence type="ECO:0000313" key="5">
    <source>
        <dbReference type="Proteomes" id="UP000739411"/>
    </source>
</evidence>
<gene>
    <name evidence="4" type="ORF">IPJ38_15455</name>
</gene>
<proteinExistence type="predicted"/>
<dbReference type="Pfam" id="PF13188">
    <property type="entry name" value="PAS_8"/>
    <property type="match status" value="1"/>
</dbReference>